<evidence type="ECO:0000256" key="1">
    <source>
        <dbReference type="SAM" id="Phobius"/>
    </source>
</evidence>
<dbReference type="Proteomes" id="UP001619887">
    <property type="component" value="Unassembled WGS sequence"/>
</dbReference>
<proteinExistence type="predicted"/>
<name>A0ABD2G0T0_PAGBO</name>
<gene>
    <name evidence="2" type="ORF">OYC64_021664</name>
</gene>
<reference evidence="2 3" key="2">
    <citation type="journal article" date="2024" name="G3 (Bethesda)">
        <title>The genome of the cryopelagic Antarctic bald notothen, Trematomus borchgrevinki.</title>
        <authorList>
            <person name="Rayamajhi N."/>
            <person name="Rivera-Colon A.G."/>
            <person name="Minhas B.F."/>
            <person name="Cheng C.C."/>
            <person name="Catchen J.M."/>
        </authorList>
    </citation>
    <scope>NUCLEOTIDE SEQUENCE [LARGE SCALE GENOMIC DNA]</scope>
    <source>
        <strain evidence="2">AGRC-2024</strain>
    </source>
</reference>
<sequence>MMGRDQTGQEEALVEVRVKIEHLEAEHQTRGSPAGRRSCFKCAFVLASVMGLVTLVLVGGFFLHFFLSHSQETQTCWDTAKINVYPAELRNGQGSYDFFKVEKPATYIIHVWLRFSDVTEDEVTLMHTLDNDDRTLQKKKISEGEVFFLERAMLIDGSLSINIRSNYTKSSFLVYKLLT</sequence>
<evidence type="ECO:0008006" key="4">
    <source>
        <dbReference type="Google" id="ProtNLM"/>
    </source>
</evidence>
<accession>A0ABD2G0T0</accession>
<keyword evidence="1" id="KW-0472">Membrane</keyword>
<evidence type="ECO:0000313" key="3">
    <source>
        <dbReference type="Proteomes" id="UP001619887"/>
    </source>
</evidence>
<dbReference type="AlphaFoldDB" id="A0ABD2G0T0"/>
<comment type="caution">
    <text evidence="2">The sequence shown here is derived from an EMBL/GenBank/DDBJ whole genome shotgun (WGS) entry which is preliminary data.</text>
</comment>
<protein>
    <recommendedName>
        <fullName evidence="4">TNF family profile domain-containing protein</fullName>
    </recommendedName>
</protein>
<keyword evidence="1" id="KW-1133">Transmembrane helix</keyword>
<reference evidence="2 3" key="1">
    <citation type="journal article" date="2022" name="G3 (Bethesda)">
        <title>Evaluating Illumina-, Nanopore-, and PacBio-based genome assembly strategies with the bald notothen, Trematomus borchgrevinki.</title>
        <authorList>
            <person name="Rayamajhi N."/>
            <person name="Cheng C.C."/>
            <person name="Catchen J.M."/>
        </authorList>
    </citation>
    <scope>NUCLEOTIDE SEQUENCE [LARGE SCALE GENOMIC DNA]</scope>
    <source>
        <tissue evidence="2">Muscle</tissue>
    </source>
</reference>
<keyword evidence="3" id="KW-1185">Reference proteome</keyword>
<evidence type="ECO:0000313" key="2">
    <source>
        <dbReference type="EMBL" id="KAL3047507.1"/>
    </source>
</evidence>
<organism evidence="2 3">
    <name type="scientific">Pagothenia borchgrevinki</name>
    <name type="common">Bald rockcod</name>
    <name type="synonym">Trematomus borchgrevinki</name>
    <dbReference type="NCBI Taxonomy" id="8213"/>
    <lineage>
        <taxon>Eukaryota</taxon>
        <taxon>Metazoa</taxon>
        <taxon>Chordata</taxon>
        <taxon>Craniata</taxon>
        <taxon>Vertebrata</taxon>
        <taxon>Euteleostomi</taxon>
        <taxon>Actinopterygii</taxon>
        <taxon>Neopterygii</taxon>
        <taxon>Teleostei</taxon>
        <taxon>Neoteleostei</taxon>
        <taxon>Acanthomorphata</taxon>
        <taxon>Eupercaria</taxon>
        <taxon>Perciformes</taxon>
        <taxon>Notothenioidei</taxon>
        <taxon>Nototheniidae</taxon>
        <taxon>Pagothenia</taxon>
    </lineage>
</organism>
<dbReference type="EMBL" id="JBIYXZ010002084">
    <property type="protein sequence ID" value="KAL3047507.1"/>
    <property type="molecule type" value="Genomic_DNA"/>
</dbReference>
<feature type="transmembrane region" description="Helical" evidence="1">
    <location>
        <begin position="42"/>
        <end position="67"/>
    </location>
</feature>
<keyword evidence="1" id="KW-0812">Transmembrane</keyword>